<dbReference type="SUPFAM" id="SSF52833">
    <property type="entry name" value="Thioredoxin-like"/>
    <property type="match status" value="1"/>
</dbReference>
<dbReference type="InterPro" id="IPR013766">
    <property type="entry name" value="Thioredoxin_domain"/>
</dbReference>
<dbReference type="EMBL" id="JAFLCK010000022">
    <property type="protein sequence ID" value="MBN8661623.1"/>
    <property type="molecule type" value="Genomic_DNA"/>
</dbReference>
<evidence type="ECO:0000259" key="3">
    <source>
        <dbReference type="PROSITE" id="PS51352"/>
    </source>
</evidence>
<dbReference type="AlphaFoldDB" id="A0A8J7PJM3"/>
<dbReference type="Proteomes" id="UP000664277">
    <property type="component" value="Unassembled WGS sequence"/>
</dbReference>
<dbReference type="Gene3D" id="3.40.30.10">
    <property type="entry name" value="Glutaredoxin"/>
    <property type="match status" value="1"/>
</dbReference>
<accession>A0A8J7PJM3</accession>
<evidence type="ECO:0000256" key="1">
    <source>
        <dbReference type="ARBA" id="ARBA00008987"/>
    </source>
</evidence>
<dbReference type="PANTHER" id="PTHR45663:SF11">
    <property type="entry name" value="GEO12009P1"/>
    <property type="match status" value="1"/>
</dbReference>
<sequence length="168" mass="18663">MRELAIGFLIALLFSSYMNGTKQDSQSSWFPTAQSSAGGEQSVELIDDINEGTFQGEVLDSHEPVLVEFYGPECSICQQMKPDMAKLAEESNGFLKIYKVDAKANQVLAERYEIINLPGFVLFNKGKVVNATSGKFTKQELENWIKKELDMPLSANSEPVSTEPTQTK</sequence>
<name>A0A8J7PJM3_9BACT</name>
<feature type="domain" description="Thioredoxin" evidence="3">
    <location>
        <begin position="17"/>
        <end position="150"/>
    </location>
</feature>
<evidence type="ECO:0000256" key="2">
    <source>
        <dbReference type="ARBA" id="ARBA00023284"/>
    </source>
</evidence>
<dbReference type="CDD" id="cd02947">
    <property type="entry name" value="TRX_family"/>
    <property type="match status" value="1"/>
</dbReference>
<evidence type="ECO:0000313" key="4">
    <source>
        <dbReference type="EMBL" id="MBN8661623.1"/>
    </source>
</evidence>
<organism evidence="4 5">
    <name type="scientific">Candidatus Obscuribacter phosphatis</name>
    <dbReference type="NCBI Taxonomy" id="1906157"/>
    <lineage>
        <taxon>Bacteria</taxon>
        <taxon>Bacillati</taxon>
        <taxon>Candidatus Melainabacteria</taxon>
        <taxon>Candidatus Obscuribacterales</taxon>
        <taxon>Candidatus Obscuribacteraceae</taxon>
        <taxon>Candidatus Obscuribacter</taxon>
    </lineage>
</organism>
<comment type="caution">
    <text evidence="4">The sequence shown here is derived from an EMBL/GenBank/DDBJ whole genome shotgun (WGS) entry which is preliminary data.</text>
</comment>
<dbReference type="InterPro" id="IPR036249">
    <property type="entry name" value="Thioredoxin-like_sf"/>
</dbReference>
<proteinExistence type="inferred from homology"/>
<protein>
    <submittedName>
        <fullName evidence="4">Glutaredoxin family protein</fullName>
    </submittedName>
</protein>
<dbReference type="Pfam" id="PF00085">
    <property type="entry name" value="Thioredoxin"/>
    <property type="match status" value="1"/>
</dbReference>
<dbReference type="GO" id="GO:0045454">
    <property type="term" value="P:cell redox homeostasis"/>
    <property type="evidence" value="ECO:0007669"/>
    <property type="project" value="TreeGrafter"/>
</dbReference>
<comment type="similarity">
    <text evidence="1">Belongs to the thioredoxin family.</text>
</comment>
<dbReference type="GO" id="GO:0005829">
    <property type="term" value="C:cytosol"/>
    <property type="evidence" value="ECO:0007669"/>
    <property type="project" value="TreeGrafter"/>
</dbReference>
<dbReference type="GO" id="GO:0015035">
    <property type="term" value="F:protein-disulfide reductase activity"/>
    <property type="evidence" value="ECO:0007669"/>
    <property type="project" value="TreeGrafter"/>
</dbReference>
<dbReference type="PROSITE" id="PS51352">
    <property type="entry name" value="THIOREDOXIN_2"/>
    <property type="match status" value="1"/>
</dbReference>
<dbReference type="PANTHER" id="PTHR45663">
    <property type="entry name" value="GEO12009P1"/>
    <property type="match status" value="1"/>
</dbReference>
<keyword evidence="2" id="KW-0676">Redox-active center</keyword>
<evidence type="ECO:0000313" key="5">
    <source>
        <dbReference type="Proteomes" id="UP000664277"/>
    </source>
</evidence>
<reference evidence="4" key="1">
    <citation type="submission" date="2021-02" db="EMBL/GenBank/DDBJ databases">
        <title>Genome-Resolved Metagenomics of a Microbial Community Performing Photosynthetic Biological Nutrient Removal.</title>
        <authorList>
            <person name="Mcdaniel E.A."/>
        </authorList>
    </citation>
    <scope>NUCLEOTIDE SEQUENCE</scope>
    <source>
        <strain evidence="4">UWPOB_OBS1</strain>
    </source>
</reference>
<gene>
    <name evidence="4" type="ORF">J0M35_14755</name>
</gene>